<dbReference type="CDD" id="cd12148">
    <property type="entry name" value="fungal_TF_MHR"/>
    <property type="match status" value="1"/>
</dbReference>
<organism evidence="4 5">
    <name type="scientific">Marasmiellus scandens</name>
    <dbReference type="NCBI Taxonomy" id="2682957"/>
    <lineage>
        <taxon>Eukaryota</taxon>
        <taxon>Fungi</taxon>
        <taxon>Dikarya</taxon>
        <taxon>Basidiomycota</taxon>
        <taxon>Agaricomycotina</taxon>
        <taxon>Agaricomycetes</taxon>
        <taxon>Agaricomycetidae</taxon>
        <taxon>Agaricales</taxon>
        <taxon>Marasmiineae</taxon>
        <taxon>Omphalotaceae</taxon>
        <taxon>Marasmiellus</taxon>
    </lineage>
</organism>
<name>A0ABR1JSF1_9AGAR</name>
<accession>A0ABR1JSF1</accession>
<dbReference type="PANTHER" id="PTHR46910">
    <property type="entry name" value="TRANSCRIPTION FACTOR PDR1"/>
    <property type="match status" value="1"/>
</dbReference>
<dbReference type="InterPro" id="IPR050987">
    <property type="entry name" value="AtrR-like"/>
</dbReference>
<comment type="caution">
    <text evidence="4">The sequence shown here is derived from an EMBL/GenBank/DDBJ whole genome shotgun (WGS) entry which is preliminary data.</text>
</comment>
<dbReference type="Proteomes" id="UP001498398">
    <property type="component" value="Unassembled WGS sequence"/>
</dbReference>
<keyword evidence="5" id="KW-1185">Reference proteome</keyword>
<keyword evidence="1" id="KW-0539">Nucleus</keyword>
<dbReference type="EMBL" id="JBANRG010000008">
    <property type="protein sequence ID" value="KAK7464262.1"/>
    <property type="molecule type" value="Genomic_DNA"/>
</dbReference>
<dbReference type="InterPro" id="IPR007219">
    <property type="entry name" value="XnlR_reg_dom"/>
</dbReference>
<evidence type="ECO:0000256" key="1">
    <source>
        <dbReference type="ARBA" id="ARBA00023242"/>
    </source>
</evidence>
<sequence>MVNEPSLPNDDDSDSSYSETEALSKQVANLNLKRVQNRHFGKSSAILFVTTTLLGQGHNADTVQRRPEFWVSSAYELEKAYQEQWPIYEFPDDDLLRDLMNLYFTFHHPYHPLLHQSTFEKSVSQGLHLRDHEFGSVVIALCSVASRYSDDPRNLPESSSSTLALGWKWFRQLERTRSSFVDPATLYELQTYCLSSHFLQTTNLFDSSWILTGLSIHFAQERGVHRRNNPTEKPSLERELWKRAFWQLLAQDLVVGIALGRPRATTTDEYDTEALIECDESEWDDPNKASLKMSPGSISAFLNCYMRLLEVAAFCHRSLYSVRTSEFSGKLGADPQWNEKAVREVDSALNEWIESVPSHLKWDAHSTNNVVLTQSAMLYSVYYWIQIQAHRTFIPKPGEKSNVNFPSLAICLNAARSCVHVVDVQHKRHSFHNISIILPLFSSALMILLSIFRAKELRLQIDSQKEMVNVYKCIEILRDWEKRNIVAGRFSDILSALVSSSSLKLPLETPGPARTLKRGRDTGSTVSASTTSGSSSLETSEGTPSDSDWSSQSVEDQLQNLPVYGNLTQHVVTDWHSLNIPNAARTGIGESLDPLSASYYQPLPFDLPLYDDGEGSAEMASMGAANQQDWDVFMTNLDQFFGWGTS</sequence>
<evidence type="ECO:0000313" key="5">
    <source>
        <dbReference type="Proteomes" id="UP001498398"/>
    </source>
</evidence>
<reference evidence="4 5" key="1">
    <citation type="submission" date="2024-01" db="EMBL/GenBank/DDBJ databases">
        <title>A draft genome for the cacao thread blight pathogen Marasmiellus scandens.</title>
        <authorList>
            <person name="Baruah I.K."/>
            <person name="Leung J."/>
            <person name="Bukari Y."/>
            <person name="Amoako-Attah I."/>
            <person name="Meinhardt L.W."/>
            <person name="Bailey B.A."/>
            <person name="Cohen S.P."/>
        </authorList>
    </citation>
    <scope>NUCLEOTIDE SEQUENCE [LARGE SCALE GENOMIC DNA]</scope>
    <source>
        <strain evidence="4 5">GH-19</strain>
    </source>
</reference>
<feature type="compositionally biased region" description="Low complexity" evidence="2">
    <location>
        <begin position="522"/>
        <end position="545"/>
    </location>
</feature>
<proteinExistence type="predicted"/>
<dbReference type="PANTHER" id="PTHR46910:SF38">
    <property type="entry name" value="ZN(2)-C6 FUNGAL-TYPE DOMAIN-CONTAINING PROTEIN"/>
    <property type="match status" value="1"/>
</dbReference>
<evidence type="ECO:0000313" key="4">
    <source>
        <dbReference type="EMBL" id="KAK7464262.1"/>
    </source>
</evidence>
<protein>
    <submittedName>
        <fullName evidence="4">Gypsy retrotransposon integrase-like protein 1</fullName>
    </submittedName>
</protein>
<feature type="region of interest" description="Disordered" evidence="2">
    <location>
        <begin position="509"/>
        <end position="553"/>
    </location>
</feature>
<evidence type="ECO:0000256" key="2">
    <source>
        <dbReference type="SAM" id="MobiDB-lite"/>
    </source>
</evidence>
<feature type="region of interest" description="Disordered" evidence="2">
    <location>
        <begin position="1"/>
        <end position="20"/>
    </location>
</feature>
<dbReference type="Pfam" id="PF04082">
    <property type="entry name" value="Fungal_trans"/>
    <property type="match status" value="1"/>
</dbReference>
<dbReference type="SMART" id="SM00906">
    <property type="entry name" value="Fungal_trans"/>
    <property type="match status" value="1"/>
</dbReference>
<gene>
    <name evidence="4" type="primary">GIN1_9</name>
    <name evidence="4" type="ORF">VKT23_006426</name>
</gene>
<evidence type="ECO:0000259" key="3">
    <source>
        <dbReference type="SMART" id="SM00906"/>
    </source>
</evidence>
<feature type="domain" description="Xylanolytic transcriptional activator regulatory" evidence="3">
    <location>
        <begin position="208"/>
        <end position="282"/>
    </location>
</feature>